<accession>A0A080M1U2</accession>
<dbReference type="Gene3D" id="3.10.450.50">
    <property type="match status" value="1"/>
</dbReference>
<dbReference type="InterPro" id="IPR004027">
    <property type="entry name" value="SEC_C_motif"/>
</dbReference>
<dbReference type="SUPFAM" id="SSF48371">
    <property type="entry name" value="ARM repeat"/>
    <property type="match status" value="1"/>
</dbReference>
<dbReference type="SUPFAM" id="SSF103642">
    <property type="entry name" value="Sec-C motif"/>
    <property type="match status" value="1"/>
</dbReference>
<dbReference type="AlphaFoldDB" id="A0A080M1U2"/>
<proteinExistence type="predicted"/>
<comment type="caution">
    <text evidence="1">The sequence shown here is derived from an EMBL/GenBank/DDBJ whole genome shotgun (WGS) entry which is preliminary data.</text>
</comment>
<dbReference type="InterPro" id="IPR016024">
    <property type="entry name" value="ARM-type_fold"/>
</dbReference>
<sequence length="786" mass="87231">MQASYLAHAAASLDDPIMIDWALRHYDALPAHSELRDTLGTLWFHDPTIEYWIKGNDLDTLKLLFVYLPEERFAAFAPIIAARWSEWPPTMAHSGAHILARIAPELAAETFSRYLESSQTWSIERAAAILSCLVKLPLNAALRLAERLIPLAWSKDEMCGLILREEAFAAALMLKQLETLPRLLDEIFSGTESRVQGAVNSLATCLFGHDSYADLFFWRRKAYSSTSFQQLACLFATDTPIAAMDEVLESADPLAPALSLLASCYDRSPESTLAWNLIQQSKTCQNGQHPEHLAALALAAVAASGERKHIDTASMPLAEVIGLLALDVHTNIHYAPLLERLRSFPRAETIPAMTRQLADSIDTYGGVTLARAMGDLAWPEFTEALLACMLDDHGDFVCVAAQKALIAIGESARDALIAQWETLDTSQQIFGESVITAVGGQPVTEFALHHSDALLRENLEFWCALALAAPDQRLLALLRHELPHDESLINETYYRLCRLLDASCPELDELRAKIMQRRSRQQERKAIFDSGTFPEPSHSLSLSLRCPACGTVRSYDVKGVVIGDTDKDQMLVADEIACLGCGAFPEFEFEPEAKMALIAEIFLAQAATRSGKSNAPQRLILDRVQLPDGSRKTFPSYYVSLQEKVRRNPEDWRSWFLLGKLLRRINRPNAALPCLRKAHSINPLSLDTIIDLAELLLDSGHLNDAFDLLDGAQKDSRRWQTMSERPIERRGEFALLFRHVRQLLGIAETAAAVTGAPGFVDKAPRTGRNEPCPCGSGKKFKKCCMS</sequence>
<dbReference type="SUPFAM" id="SSF48452">
    <property type="entry name" value="TPR-like"/>
    <property type="match status" value="1"/>
</dbReference>
<dbReference type="Pfam" id="PF02810">
    <property type="entry name" value="SEC-C"/>
    <property type="match status" value="1"/>
</dbReference>
<dbReference type="Gene3D" id="1.25.40.10">
    <property type="entry name" value="Tetratricopeptide repeat domain"/>
    <property type="match status" value="1"/>
</dbReference>
<gene>
    <name evidence="1" type="ORF">AW09_003772</name>
</gene>
<dbReference type="InterPro" id="IPR011990">
    <property type="entry name" value="TPR-like_helical_dom_sf"/>
</dbReference>
<name>A0A080M1U2_9PROT</name>
<evidence type="ECO:0000313" key="1">
    <source>
        <dbReference type="EMBL" id="KFB71114.1"/>
    </source>
</evidence>
<protein>
    <submittedName>
        <fullName evidence="1">SWIM/SEC-C metal-binding motif protein, family</fullName>
    </submittedName>
</protein>
<organism evidence="1 2">
    <name type="scientific">Candidatus Accumulibacter phosphatis</name>
    <dbReference type="NCBI Taxonomy" id="327160"/>
    <lineage>
        <taxon>Bacteria</taxon>
        <taxon>Pseudomonadati</taxon>
        <taxon>Pseudomonadota</taxon>
        <taxon>Betaproteobacteria</taxon>
        <taxon>Candidatus Accumulibacter</taxon>
    </lineage>
</organism>
<evidence type="ECO:0000313" key="2">
    <source>
        <dbReference type="Proteomes" id="UP000020077"/>
    </source>
</evidence>
<dbReference type="Proteomes" id="UP000020077">
    <property type="component" value="Unassembled WGS sequence"/>
</dbReference>
<reference evidence="1 2" key="1">
    <citation type="submission" date="2014-02" db="EMBL/GenBank/DDBJ databases">
        <title>Expanding our view of genomic diversity in Candidatus Accumulibacter clades.</title>
        <authorList>
            <person name="Skennerton C.T."/>
            <person name="Barr J.J."/>
            <person name="Slater F.R."/>
            <person name="Bond P.L."/>
            <person name="Tyson G.W."/>
        </authorList>
    </citation>
    <scope>NUCLEOTIDE SEQUENCE [LARGE SCALE GENOMIC DNA]</scope>
    <source>
        <strain evidence="2">BA-91</strain>
    </source>
</reference>
<dbReference type="EMBL" id="JDVG02000595">
    <property type="protein sequence ID" value="KFB71114.1"/>
    <property type="molecule type" value="Genomic_DNA"/>
</dbReference>